<name>A0A3S1AMG9_9CYAN</name>
<dbReference type="Proteomes" id="UP000271624">
    <property type="component" value="Unassembled WGS sequence"/>
</dbReference>
<dbReference type="PANTHER" id="PTHR47152:SF1">
    <property type="entry name" value="SLL1186 PROTEIN"/>
    <property type="match status" value="1"/>
</dbReference>
<dbReference type="Pfam" id="PF05685">
    <property type="entry name" value="Uma2"/>
    <property type="match status" value="1"/>
</dbReference>
<dbReference type="EMBL" id="RSCL01000041">
    <property type="protein sequence ID" value="RUS95520.1"/>
    <property type="molecule type" value="Genomic_DNA"/>
</dbReference>
<evidence type="ECO:0000313" key="3">
    <source>
        <dbReference type="Proteomes" id="UP000271624"/>
    </source>
</evidence>
<reference evidence="2" key="1">
    <citation type="submission" date="2018-12" db="EMBL/GenBank/DDBJ databases">
        <authorList>
            <person name="Will S."/>
            <person name="Neumann-Schaal M."/>
            <person name="Henke P."/>
        </authorList>
    </citation>
    <scope>NUCLEOTIDE SEQUENCE</scope>
    <source>
        <strain evidence="2">PCC 7102</strain>
    </source>
</reference>
<dbReference type="InterPro" id="IPR008538">
    <property type="entry name" value="Uma2"/>
</dbReference>
<evidence type="ECO:0000259" key="1">
    <source>
        <dbReference type="Pfam" id="PF05685"/>
    </source>
</evidence>
<gene>
    <name evidence="2" type="ORF">DSM106972_089960</name>
</gene>
<dbReference type="PANTHER" id="PTHR47152">
    <property type="entry name" value="SLR2084 PROTEIN-RELATED"/>
    <property type="match status" value="1"/>
</dbReference>
<evidence type="ECO:0000313" key="2">
    <source>
        <dbReference type="EMBL" id="RUS95520.1"/>
    </source>
</evidence>
<keyword evidence="3" id="KW-1185">Reference proteome</keyword>
<feature type="domain" description="Putative restriction endonuclease" evidence="1">
    <location>
        <begin position="6"/>
        <end position="76"/>
    </location>
</feature>
<reference evidence="2" key="2">
    <citation type="journal article" date="2019" name="Genome Biol. Evol.">
        <title>Day and night: Metabolic profiles and evolutionary relationships of six axenic non-marine cyanobacteria.</title>
        <authorList>
            <person name="Will S.E."/>
            <person name="Henke P."/>
            <person name="Boedeker C."/>
            <person name="Huang S."/>
            <person name="Brinkmann H."/>
            <person name="Rohde M."/>
            <person name="Jarek M."/>
            <person name="Friedl T."/>
            <person name="Seufert S."/>
            <person name="Schumacher M."/>
            <person name="Overmann J."/>
            <person name="Neumann-Schaal M."/>
            <person name="Petersen J."/>
        </authorList>
    </citation>
    <scope>NUCLEOTIDE SEQUENCE [LARGE SCALE GENOMIC DNA]</scope>
    <source>
        <strain evidence="2">PCC 7102</strain>
    </source>
</reference>
<comment type="caution">
    <text evidence="2">The sequence shown here is derived from an EMBL/GenBank/DDBJ whole genome shotgun (WGS) entry which is preliminary data.</text>
</comment>
<sequence length="100" mass="11253">MIGRRRIEPNDPAPDLAIEADVTSKTTIDAYKAIGVPEVWIYNGKTLTIHLLQNNNYIKSDTSPTFPNIAITQIIPTIVERSWQVGHFQALEEFETMIGI</sequence>
<organism evidence="2 3">
    <name type="scientific">Dulcicalothrix desertica PCC 7102</name>
    <dbReference type="NCBI Taxonomy" id="232991"/>
    <lineage>
        <taxon>Bacteria</taxon>
        <taxon>Bacillati</taxon>
        <taxon>Cyanobacteriota</taxon>
        <taxon>Cyanophyceae</taxon>
        <taxon>Nostocales</taxon>
        <taxon>Calotrichaceae</taxon>
        <taxon>Dulcicalothrix</taxon>
    </lineage>
</organism>
<protein>
    <recommendedName>
        <fullName evidence="1">Putative restriction endonuclease domain-containing protein</fullName>
    </recommendedName>
</protein>
<proteinExistence type="predicted"/>
<accession>A0A3S1AMG9</accession>
<dbReference type="AlphaFoldDB" id="A0A3S1AMG9"/>